<evidence type="ECO:0000313" key="2">
    <source>
        <dbReference type="EMBL" id="RUP45360.1"/>
    </source>
</evidence>
<dbReference type="InterPro" id="IPR000719">
    <property type="entry name" value="Prot_kinase_dom"/>
</dbReference>
<dbReference type="Gene3D" id="1.10.510.10">
    <property type="entry name" value="Transferase(Phosphotransferase) domain 1"/>
    <property type="match status" value="1"/>
</dbReference>
<comment type="caution">
    <text evidence="2">The sequence shown here is derived from an EMBL/GenBank/DDBJ whole genome shotgun (WGS) entry which is preliminary data.</text>
</comment>
<keyword evidence="3" id="KW-1185">Reference proteome</keyword>
<accession>A0A433D3D7</accession>
<organism evidence="2 3">
    <name type="scientific">Jimgerdemannia flammicorona</name>
    <dbReference type="NCBI Taxonomy" id="994334"/>
    <lineage>
        <taxon>Eukaryota</taxon>
        <taxon>Fungi</taxon>
        <taxon>Fungi incertae sedis</taxon>
        <taxon>Mucoromycota</taxon>
        <taxon>Mucoromycotina</taxon>
        <taxon>Endogonomycetes</taxon>
        <taxon>Endogonales</taxon>
        <taxon>Endogonaceae</taxon>
        <taxon>Jimgerdemannia</taxon>
    </lineage>
</organism>
<dbReference type="EMBL" id="RBNI01007410">
    <property type="protein sequence ID" value="RUP45360.1"/>
    <property type="molecule type" value="Genomic_DNA"/>
</dbReference>
<dbReference type="Proteomes" id="UP000268093">
    <property type="component" value="Unassembled WGS sequence"/>
</dbReference>
<gene>
    <name evidence="2" type="ORF">BC936DRAFT_148269</name>
</gene>
<dbReference type="AlphaFoldDB" id="A0A433D3D7"/>
<reference evidence="2 3" key="1">
    <citation type="journal article" date="2018" name="New Phytol.">
        <title>Phylogenomics of Endogonaceae and evolution of mycorrhizas within Mucoromycota.</title>
        <authorList>
            <person name="Chang Y."/>
            <person name="Desiro A."/>
            <person name="Na H."/>
            <person name="Sandor L."/>
            <person name="Lipzen A."/>
            <person name="Clum A."/>
            <person name="Barry K."/>
            <person name="Grigoriev I.V."/>
            <person name="Martin F.M."/>
            <person name="Stajich J.E."/>
            <person name="Smith M.E."/>
            <person name="Bonito G."/>
            <person name="Spatafora J.W."/>
        </authorList>
    </citation>
    <scope>NUCLEOTIDE SEQUENCE [LARGE SCALE GENOMIC DNA]</scope>
    <source>
        <strain evidence="2 3">GMNB39</strain>
    </source>
</reference>
<evidence type="ECO:0000259" key="1">
    <source>
        <dbReference type="PROSITE" id="PS50011"/>
    </source>
</evidence>
<dbReference type="SUPFAM" id="SSF56112">
    <property type="entry name" value="Protein kinase-like (PK-like)"/>
    <property type="match status" value="1"/>
</dbReference>
<dbReference type="PROSITE" id="PS50011">
    <property type="entry name" value="PROTEIN_KINASE_DOM"/>
    <property type="match status" value="1"/>
</dbReference>
<proteinExistence type="predicted"/>
<sequence length="148" mass="16157">MDLARDGTLQSKHFPVYNWSTIADFGTFPSQLASYITISTLVTSCFFTPDVDMPFIDTGLSVSVGEVQASSSVYGRLDYMPPEVLEGKQTRTMVSDVYCFGTVMWELVTGVLPSGVASKMQQLLETGSEQTTNYETSCVSFLTLVAGM</sequence>
<dbReference type="InterPro" id="IPR011009">
    <property type="entry name" value="Kinase-like_dom_sf"/>
</dbReference>
<feature type="domain" description="Protein kinase" evidence="1">
    <location>
        <begin position="1"/>
        <end position="148"/>
    </location>
</feature>
<name>A0A433D3D7_9FUNG</name>
<dbReference type="GO" id="GO:0005524">
    <property type="term" value="F:ATP binding"/>
    <property type="evidence" value="ECO:0007669"/>
    <property type="project" value="InterPro"/>
</dbReference>
<dbReference type="OrthoDB" id="2423292at2759"/>
<dbReference type="GO" id="GO:0004672">
    <property type="term" value="F:protein kinase activity"/>
    <property type="evidence" value="ECO:0007669"/>
    <property type="project" value="InterPro"/>
</dbReference>
<evidence type="ECO:0000313" key="3">
    <source>
        <dbReference type="Proteomes" id="UP000268093"/>
    </source>
</evidence>
<dbReference type="Pfam" id="PF00069">
    <property type="entry name" value="Pkinase"/>
    <property type="match status" value="1"/>
</dbReference>
<protein>
    <recommendedName>
        <fullName evidence="1">Protein kinase domain-containing protein</fullName>
    </recommendedName>
</protein>